<feature type="compositionally biased region" description="Acidic residues" evidence="1">
    <location>
        <begin position="146"/>
        <end position="163"/>
    </location>
</feature>
<dbReference type="AlphaFoldDB" id="A0AAW1VYN0"/>
<reference evidence="2 3" key="1">
    <citation type="journal article" date="2023" name="G3 (Bethesda)">
        <title>A chromosome-length genome assembly and annotation of blackberry (Rubus argutus, cv. 'Hillquist').</title>
        <authorList>
            <person name="Bruna T."/>
            <person name="Aryal R."/>
            <person name="Dudchenko O."/>
            <person name="Sargent D.J."/>
            <person name="Mead D."/>
            <person name="Buti M."/>
            <person name="Cavallini A."/>
            <person name="Hytonen T."/>
            <person name="Andres J."/>
            <person name="Pham M."/>
            <person name="Weisz D."/>
            <person name="Mascagni F."/>
            <person name="Usai G."/>
            <person name="Natali L."/>
            <person name="Bassil N."/>
            <person name="Fernandez G.E."/>
            <person name="Lomsadze A."/>
            <person name="Armour M."/>
            <person name="Olukolu B."/>
            <person name="Poorten T."/>
            <person name="Britton C."/>
            <person name="Davik J."/>
            <person name="Ashrafi H."/>
            <person name="Aiden E.L."/>
            <person name="Borodovsky M."/>
            <person name="Worthington M."/>
        </authorList>
    </citation>
    <scope>NUCLEOTIDE SEQUENCE [LARGE SCALE GENOMIC DNA]</scope>
    <source>
        <strain evidence="2">PI 553951</strain>
    </source>
</reference>
<name>A0AAW1VYN0_RUBAR</name>
<protein>
    <submittedName>
        <fullName evidence="2">Uncharacterized protein</fullName>
    </submittedName>
</protein>
<evidence type="ECO:0000256" key="1">
    <source>
        <dbReference type="SAM" id="MobiDB-lite"/>
    </source>
</evidence>
<comment type="caution">
    <text evidence="2">The sequence shown here is derived from an EMBL/GenBank/DDBJ whole genome shotgun (WGS) entry which is preliminary data.</text>
</comment>
<dbReference type="Proteomes" id="UP001457282">
    <property type="component" value="Unassembled WGS sequence"/>
</dbReference>
<feature type="region of interest" description="Disordered" evidence="1">
    <location>
        <begin position="110"/>
        <end position="188"/>
    </location>
</feature>
<evidence type="ECO:0000313" key="3">
    <source>
        <dbReference type="Proteomes" id="UP001457282"/>
    </source>
</evidence>
<organism evidence="2 3">
    <name type="scientific">Rubus argutus</name>
    <name type="common">Southern blackberry</name>
    <dbReference type="NCBI Taxonomy" id="59490"/>
    <lineage>
        <taxon>Eukaryota</taxon>
        <taxon>Viridiplantae</taxon>
        <taxon>Streptophyta</taxon>
        <taxon>Embryophyta</taxon>
        <taxon>Tracheophyta</taxon>
        <taxon>Spermatophyta</taxon>
        <taxon>Magnoliopsida</taxon>
        <taxon>eudicotyledons</taxon>
        <taxon>Gunneridae</taxon>
        <taxon>Pentapetalae</taxon>
        <taxon>rosids</taxon>
        <taxon>fabids</taxon>
        <taxon>Rosales</taxon>
        <taxon>Rosaceae</taxon>
        <taxon>Rosoideae</taxon>
        <taxon>Rosoideae incertae sedis</taxon>
        <taxon>Rubus</taxon>
    </lineage>
</organism>
<keyword evidence="3" id="KW-1185">Reference proteome</keyword>
<gene>
    <name evidence="2" type="ORF">M0R45_036014</name>
</gene>
<evidence type="ECO:0000313" key="2">
    <source>
        <dbReference type="EMBL" id="KAK9912141.1"/>
    </source>
</evidence>
<sequence length="272" mass="31032">MLVSRERVGHKFEAFHDYWLGAFSRFKDYVKSGGHDSRTKFLELSDGIECSVKWDLEMRKNTDGKRVLVMEGEDRGVKNSIRKKGGDRCKRRKIRPKLLEEISKKKVENLEQEKEKTIASSSSIFTSSHKINLRPREPPNTIPSSNDDEDKNDDDDDDDDEEASLLVEERGQSGHGSSHKDDGFGVGSNSSGIPKAPLLVAPTFPTQKFEEVLPQVKDFVYWSARFEGSAKVLDSIERLYPLTYSEDNLLPFHDMHICPDLCSPNQVLRKLW</sequence>
<proteinExistence type="predicted"/>
<accession>A0AAW1VYN0</accession>
<dbReference type="EMBL" id="JBEDUW010000007">
    <property type="protein sequence ID" value="KAK9912141.1"/>
    <property type="molecule type" value="Genomic_DNA"/>
</dbReference>
<feature type="compositionally biased region" description="Basic and acidic residues" evidence="1">
    <location>
        <begin position="167"/>
        <end position="183"/>
    </location>
</feature>
<feature type="compositionally biased region" description="Low complexity" evidence="1">
    <location>
        <begin position="118"/>
        <end position="128"/>
    </location>
</feature>